<sequence length="457" mass="49832">MSGPKAFRIVTRAEIISICRRNLARLDAAVEIWISACKRNGTIDQSDIDRVIARRDEIRRMLDADRFTDLQKQVIAEISYLKTDTERRAEKAAESEAKRKGDQRRAKSAAQALLEKFESSRIEIPVDLRRELTTPAASVESLNKAVSKGLMLLQPADRSDGVTERQRALADRLDAGDRRITLEEWTSQQIGASDDQALLKVDKLLGELAGLGIEPSPFSARIAALEAEPRARRALVADSLLLDLSAAIKTGRERARLERDLAERHAELSEMKSAEAAALRIEIERAIARSSVNDQELVQRANLLIEAEVRSMAAEERRRAVLEGLASLGYEVSEGMMTAWVAGGRVVLRKPANPGYGVELSGGGSQADIMQVRAVGIGNPTDARDAGRDKDMETIWCSEFGRLQSLVAKAGGSVSIESARPVGQFPLKVVPDLGVAATDSDSAITHHGDRTGRAADL</sequence>
<comment type="caution">
    <text evidence="1">The sequence shown here is derived from an EMBL/GenBank/DDBJ whole genome shotgun (WGS) entry which is preliminary data.</text>
</comment>
<reference evidence="1" key="1">
    <citation type="submission" date="2020-05" db="EMBL/GenBank/DDBJ databases">
        <title>Nod-independent and nitrogen-fixing Bradyrhizobium aeschynomene sp. nov. isolated from nodules of Aeschynomene indica.</title>
        <authorList>
            <person name="Zhang Z."/>
        </authorList>
    </citation>
    <scope>NUCLEOTIDE SEQUENCE</scope>
    <source>
        <strain evidence="1">83012</strain>
    </source>
</reference>
<accession>A0ABX2CB36</accession>
<protein>
    <submittedName>
        <fullName evidence="1">Uncharacterized protein</fullName>
    </submittedName>
</protein>
<name>A0ABX2CB36_9BRAD</name>
<organism evidence="1 2">
    <name type="scientific">Bradyrhizobium aeschynomenes</name>
    <dbReference type="NCBI Taxonomy" id="2734909"/>
    <lineage>
        <taxon>Bacteria</taxon>
        <taxon>Pseudomonadati</taxon>
        <taxon>Pseudomonadota</taxon>
        <taxon>Alphaproteobacteria</taxon>
        <taxon>Hyphomicrobiales</taxon>
        <taxon>Nitrobacteraceae</taxon>
        <taxon>Bradyrhizobium</taxon>
    </lineage>
</organism>
<keyword evidence="2" id="KW-1185">Reference proteome</keyword>
<proteinExistence type="predicted"/>
<dbReference type="EMBL" id="JABFDN010000002">
    <property type="protein sequence ID" value="NPU65448.1"/>
    <property type="molecule type" value="Genomic_DNA"/>
</dbReference>
<dbReference type="RefSeq" id="WP_172110479.1">
    <property type="nucleotide sequence ID" value="NZ_JABFDN010000002.1"/>
</dbReference>
<gene>
    <name evidence="1" type="ORF">HL667_10630</name>
</gene>
<evidence type="ECO:0000313" key="2">
    <source>
        <dbReference type="Proteomes" id="UP000886476"/>
    </source>
</evidence>
<dbReference type="Proteomes" id="UP000886476">
    <property type="component" value="Unassembled WGS sequence"/>
</dbReference>
<evidence type="ECO:0000313" key="1">
    <source>
        <dbReference type="EMBL" id="NPU65448.1"/>
    </source>
</evidence>